<dbReference type="GO" id="GO:0004519">
    <property type="term" value="F:endonuclease activity"/>
    <property type="evidence" value="ECO:0007669"/>
    <property type="project" value="UniProtKB-KW"/>
</dbReference>
<proteinExistence type="inferred from homology"/>
<dbReference type="GO" id="GO:0006298">
    <property type="term" value="P:mismatch repair"/>
    <property type="evidence" value="ECO:0007669"/>
    <property type="project" value="InterPro"/>
</dbReference>
<dbReference type="Gene3D" id="3.40.960.10">
    <property type="entry name" value="VSR Endonuclease"/>
    <property type="match status" value="1"/>
</dbReference>
<comment type="similarity">
    <text evidence="6">Belongs to the Vsr family.</text>
</comment>
<accession>A0A2M7VJR5</accession>
<sequence>MDKFTKKQRGEIMSKIRSQNTKVENLVFRELRKRKVYFQKHYKKAIGNPDIALPSKRKAIFIDGDFWHGYQFLKLKQRLPRKYWLAKIERNIKRDKSYRTKLKNEGWKVLRIWEHELLEKPDKTMDKIVAFLSEK</sequence>
<evidence type="ECO:0000259" key="7">
    <source>
        <dbReference type="Pfam" id="PF04480"/>
    </source>
</evidence>
<keyword evidence="5" id="KW-0234">DNA repair</keyword>
<dbReference type="GO" id="GO:0016787">
    <property type="term" value="F:hydrolase activity"/>
    <property type="evidence" value="ECO:0007669"/>
    <property type="project" value="UniProtKB-KW"/>
</dbReference>
<dbReference type="InterPro" id="IPR007569">
    <property type="entry name" value="DUF559"/>
</dbReference>
<evidence type="ECO:0000256" key="4">
    <source>
        <dbReference type="ARBA" id="ARBA00022801"/>
    </source>
</evidence>
<organism evidence="8 9">
    <name type="scientific">bacterium (Candidatus Gribaldobacteria) CG_4_10_14_0_2_um_filter_36_18</name>
    <dbReference type="NCBI Taxonomy" id="2014264"/>
    <lineage>
        <taxon>Bacteria</taxon>
        <taxon>Candidatus Gribaldobacteria</taxon>
    </lineage>
</organism>
<evidence type="ECO:0000256" key="5">
    <source>
        <dbReference type="ARBA" id="ARBA00023204"/>
    </source>
</evidence>
<dbReference type="EMBL" id="PFPS01000110">
    <property type="protein sequence ID" value="PJA02088.1"/>
    <property type="molecule type" value="Genomic_DNA"/>
</dbReference>
<dbReference type="Pfam" id="PF04480">
    <property type="entry name" value="DUF559"/>
    <property type="match status" value="1"/>
</dbReference>
<dbReference type="InterPro" id="IPR004603">
    <property type="entry name" value="DNA_mismatch_endonuc_vsr"/>
</dbReference>
<reference evidence="9" key="1">
    <citation type="submission" date="2017-09" db="EMBL/GenBank/DDBJ databases">
        <title>Depth-based differentiation of microbial function through sediment-hosted aquifers and enrichment of novel symbionts in the deep terrestrial subsurface.</title>
        <authorList>
            <person name="Probst A.J."/>
            <person name="Ladd B."/>
            <person name="Jarett J.K."/>
            <person name="Geller-Mcgrath D.E."/>
            <person name="Sieber C.M.K."/>
            <person name="Emerson J.B."/>
            <person name="Anantharaman K."/>
            <person name="Thomas B.C."/>
            <person name="Malmstrom R."/>
            <person name="Stieglmeier M."/>
            <person name="Klingl A."/>
            <person name="Woyke T."/>
            <person name="Ryan C.M."/>
            <person name="Banfield J.F."/>
        </authorList>
    </citation>
    <scope>NUCLEOTIDE SEQUENCE [LARGE SCALE GENOMIC DNA]</scope>
</reference>
<evidence type="ECO:0000256" key="6">
    <source>
        <dbReference type="ARBA" id="ARBA00029466"/>
    </source>
</evidence>
<keyword evidence="2 8" id="KW-0255">Endonuclease</keyword>
<protein>
    <submittedName>
        <fullName evidence="8">Very short patch repair endonuclease</fullName>
    </submittedName>
</protein>
<evidence type="ECO:0000313" key="9">
    <source>
        <dbReference type="Proteomes" id="UP000231469"/>
    </source>
</evidence>
<dbReference type="Pfam" id="PF03852">
    <property type="entry name" value="Vsr"/>
    <property type="match status" value="1"/>
</dbReference>
<keyword evidence="4" id="KW-0378">Hydrolase</keyword>
<name>A0A2M7VJR5_9BACT</name>
<evidence type="ECO:0000256" key="3">
    <source>
        <dbReference type="ARBA" id="ARBA00022763"/>
    </source>
</evidence>
<comment type="caution">
    <text evidence="8">The sequence shown here is derived from an EMBL/GenBank/DDBJ whole genome shotgun (WGS) entry which is preliminary data.</text>
</comment>
<feature type="domain" description="DUF559" evidence="7">
    <location>
        <begin position="92"/>
        <end position="132"/>
    </location>
</feature>
<evidence type="ECO:0000256" key="1">
    <source>
        <dbReference type="ARBA" id="ARBA00022722"/>
    </source>
</evidence>
<feature type="non-terminal residue" evidence="8">
    <location>
        <position position="135"/>
    </location>
</feature>
<dbReference type="Proteomes" id="UP000231469">
    <property type="component" value="Unassembled WGS sequence"/>
</dbReference>
<dbReference type="NCBIfam" id="TIGR00632">
    <property type="entry name" value="vsr"/>
    <property type="match status" value="1"/>
</dbReference>
<gene>
    <name evidence="8" type="ORF">COX73_02625</name>
</gene>
<keyword evidence="3" id="KW-0227">DNA damage</keyword>
<dbReference type="InterPro" id="IPR011335">
    <property type="entry name" value="Restrct_endonuc-II-like"/>
</dbReference>
<keyword evidence="1" id="KW-0540">Nuclease</keyword>
<dbReference type="CDD" id="cd00221">
    <property type="entry name" value="Vsr"/>
    <property type="match status" value="1"/>
</dbReference>
<dbReference type="AlphaFoldDB" id="A0A2M7VJR5"/>
<evidence type="ECO:0000256" key="2">
    <source>
        <dbReference type="ARBA" id="ARBA00022759"/>
    </source>
</evidence>
<evidence type="ECO:0000313" key="8">
    <source>
        <dbReference type="EMBL" id="PJA02088.1"/>
    </source>
</evidence>
<dbReference type="SUPFAM" id="SSF52980">
    <property type="entry name" value="Restriction endonuclease-like"/>
    <property type="match status" value="1"/>
</dbReference>